<feature type="transmembrane region" description="Helical" evidence="1">
    <location>
        <begin position="118"/>
        <end position="139"/>
    </location>
</feature>
<dbReference type="InterPro" id="IPR000326">
    <property type="entry name" value="PAP2/HPO"/>
</dbReference>
<evidence type="ECO:0000256" key="1">
    <source>
        <dbReference type="SAM" id="Phobius"/>
    </source>
</evidence>
<keyword evidence="1" id="KW-1133">Transmembrane helix</keyword>
<keyword evidence="2" id="KW-0732">Signal</keyword>
<dbReference type="STRING" id="413434.SAMN04488132_111122"/>
<protein>
    <submittedName>
        <fullName evidence="4">Membrane-associated phospholipid phosphatase</fullName>
    </submittedName>
</protein>
<evidence type="ECO:0000256" key="2">
    <source>
        <dbReference type="SAM" id="SignalP"/>
    </source>
</evidence>
<evidence type="ECO:0000313" key="4">
    <source>
        <dbReference type="EMBL" id="SKA13707.1"/>
    </source>
</evidence>
<gene>
    <name evidence="4" type="ORF">SAMN04488132_111122</name>
</gene>
<feature type="chain" id="PRO_5011961849" evidence="2">
    <location>
        <begin position="20"/>
        <end position="292"/>
    </location>
</feature>
<name>A0A1T4RCS7_9BACT</name>
<accession>A0A1T4RCS7</accession>
<sequence>MRKLVLILCSFLLLVTAQAQRDTINRVYNVKTKYELPAGGACIILSSLGFAKLQKVSAMTMDEVLNLNPDDVNAFDRPVIFKDPAGFKSAEKTSNLFLNISIAAPALFALDKKIRKDWLDLLGMYLVTHAVDNALYFVGTYSVRRPRPLTYNTSLDIKERYGEGKSNSFYSGHVGFSSAATFFAAKVYTDYHQIKGWKRMAFYAAAAVPPALVGYFRMQAARHFKTDVLVGFISGAASGILVPELHRIKKKYDQVSLAPYYVPGAAGITVGVGIGGPKKTRLFNTAVEKIME</sequence>
<keyword evidence="5" id="KW-1185">Reference proteome</keyword>
<reference evidence="4 5" key="1">
    <citation type="submission" date="2017-02" db="EMBL/GenBank/DDBJ databases">
        <authorList>
            <person name="Peterson S.W."/>
        </authorList>
    </citation>
    <scope>NUCLEOTIDE SEQUENCE [LARGE SCALE GENOMIC DNA]</scope>
    <source>
        <strain evidence="4 5">DSM 22335</strain>
    </source>
</reference>
<dbReference type="SUPFAM" id="SSF48317">
    <property type="entry name" value="Acid phosphatase/Vanadium-dependent haloperoxidase"/>
    <property type="match status" value="1"/>
</dbReference>
<dbReference type="InterPro" id="IPR036938">
    <property type="entry name" value="PAP2/HPO_sf"/>
</dbReference>
<dbReference type="Pfam" id="PF01569">
    <property type="entry name" value="PAP2"/>
    <property type="match status" value="1"/>
</dbReference>
<keyword evidence="1" id="KW-0812">Transmembrane</keyword>
<dbReference type="EMBL" id="FUWH01000011">
    <property type="protein sequence ID" value="SKA13707.1"/>
    <property type="molecule type" value="Genomic_DNA"/>
</dbReference>
<feature type="signal peptide" evidence="2">
    <location>
        <begin position="1"/>
        <end position="19"/>
    </location>
</feature>
<feature type="domain" description="Phosphatidic acid phosphatase type 2/haloperoxidase" evidence="3">
    <location>
        <begin position="121"/>
        <end position="243"/>
    </location>
</feature>
<evidence type="ECO:0000313" key="5">
    <source>
        <dbReference type="Proteomes" id="UP000190888"/>
    </source>
</evidence>
<organism evidence="4 5">
    <name type="scientific">Sediminibacterium ginsengisoli</name>
    <dbReference type="NCBI Taxonomy" id="413434"/>
    <lineage>
        <taxon>Bacteria</taxon>
        <taxon>Pseudomonadati</taxon>
        <taxon>Bacteroidota</taxon>
        <taxon>Chitinophagia</taxon>
        <taxon>Chitinophagales</taxon>
        <taxon>Chitinophagaceae</taxon>
        <taxon>Sediminibacterium</taxon>
    </lineage>
</organism>
<dbReference type="Gene3D" id="1.20.144.10">
    <property type="entry name" value="Phosphatidic acid phosphatase type 2/haloperoxidase"/>
    <property type="match status" value="1"/>
</dbReference>
<feature type="transmembrane region" description="Helical" evidence="1">
    <location>
        <begin position="224"/>
        <end position="242"/>
    </location>
</feature>
<dbReference type="Proteomes" id="UP000190888">
    <property type="component" value="Unassembled WGS sequence"/>
</dbReference>
<feature type="transmembrane region" description="Helical" evidence="1">
    <location>
        <begin position="200"/>
        <end position="218"/>
    </location>
</feature>
<keyword evidence="1" id="KW-0472">Membrane</keyword>
<dbReference type="RefSeq" id="WP_176113041.1">
    <property type="nucleotide sequence ID" value="NZ_FUWH01000011.1"/>
</dbReference>
<dbReference type="AlphaFoldDB" id="A0A1T4RCS7"/>
<dbReference type="SMART" id="SM00014">
    <property type="entry name" value="acidPPc"/>
    <property type="match status" value="1"/>
</dbReference>
<proteinExistence type="predicted"/>
<evidence type="ECO:0000259" key="3">
    <source>
        <dbReference type="SMART" id="SM00014"/>
    </source>
</evidence>